<dbReference type="GO" id="GO:0000981">
    <property type="term" value="F:DNA-binding transcription factor activity, RNA polymerase II-specific"/>
    <property type="evidence" value="ECO:0007669"/>
    <property type="project" value="TreeGrafter"/>
</dbReference>
<evidence type="ECO:0000256" key="3">
    <source>
        <dbReference type="ARBA" id="ARBA00023125"/>
    </source>
</evidence>
<accession>A0A284QUJ5</accession>
<dbReference type="STRING" id="47428.A0A284QUJ5"/>
<reference evidence="8" key="1">
    <citation type="submission" date="2017-01" db="EMBL/GenBank/DDBJ databases">
        <authorList>
            <person name="Mah S.A."/>
            <person name="Swanson W.J."/>
            <person name="Moy G.W."/>
            <person name="Vacquier V.D."/>
        </authorList>
    </citation>
    <scope>NUCLEOTIDE SEQUENCE [LARGE SCALE GENOMIC DNA]</scope>
    <source>
        <strain evidence="8">C18/9</strain>
    </source>
</reference>
<feature type="compositionally biased region" description="Basic and acidic residues" evidence="6">
    <location>
        <begin position="692"/>
        <end position="703"/>
    </location>
</feature>
<dbReference type="GO" id="GO:0008270">
    <property type="term" value="F:zinc ion binding"/>
    <property type="evidence" value="ECO:0007669"/>
    <property type="project" value="InterPro"/>
</dbReference>
<evidence type="ECO:0000256" key="2">
    <source>
        <dbReference type="ARBA" id="ARBA00023015"/>
    </source>
</evidence>
<feature type="region of interest" description="Disordered" evidence="6">
    <location>
        <begin position="251"/>
        <end position="280"/>
    </location>
</feature>
<evidence type="ECO:0000313" key="8">
    <source>
        <dbReference type="EMBL" id="SJL00127.1"/>
    </source>
</evidence>
<dbReference type="Proteomes" id="UP000219338">
    <property type="component" value="Unassembled WGS sequence"/>
</dbReference>
<feature type="domain" description="Xylanolytic transcriptional activator regulatory" evidence="7">
    <location>
        <begin position="391"/>
        <end position="468"/>
    </location>
</feature>
<dbReference type="CDD" id="cd12148">
    <property type="entry name" value="fungal_TF_MHR"/>
    <property type="match status" value="1"/>
</dbReference>
<keyword evidence="3" id="KW-0238">DNA-binding</keyword>
<keyword evidence="2" id="KW-0805">Transcription regulation</keyword>
<keyword evidence="5" id="KW-0539">Nucleus</keyword>
<protein>
    <submittedName>
        <fullName evidence="8">Related to Protein priB</fullName>
    </submittedName>
</protein>
<evidence type="ECO:0000256" key="4">
    <source>
        <dbReference type="ARBA" id="ARBA00023163"/>
    </source>
</evidence>
<gene>
    <name evidence="8" type="ORF">ARMOST_03439</name>
</gene>
<dbReference type="Pfam" id="PF04082">
    <property type="entry name" value="Fungal_trans"/>
    <property type="match status" value="1"/>
</dbReference>
<dbReference type="GO" id="GO:0005634">
    <property type="term" value="C:nucleus"/>
    <property type="evidence" value="ECO:0007669"/>
    <property type="project" value="UniProtKB-SubCell"/>
</dbReference>
<name>A0A284QUJ5_ARMOS</name>
<evidence type="ECO:0000313" key="9">
    <source>
        <dbReference type="Proteomes" id="UP000219338"/>
    </source>
</evidence>
<dbReference type="InterPro" id="IPR007219">
    <property type="entry name" value="XnlR_reg_dom"/>
</dbReference>
<keyword evidence="4" id="KW-0804">Transcription</keyword>
<feature type="region of interest" description="Disordered" evidence="6">
    <location>
        <begin position="140"/>
        <end position="235"/>
    </location>
</feature>
<dbReference type="GO" id="GO:0006351">
    <property type="term" value="P:DNA-templated transcription"/>
    <property type="evidence" value="ECO:0007669"/>
    <property type="project" value="InterPro"/>
</dbReference>
<comment type="subcellular location">
    <subcellularLocation>
        <location evidence="1">Nucleus</location>
    </subcellularLocation>
</comment>
<feature type="region of interest" description="Disordered" evidence="6">
    <location>
        <begin position="692"/>
        <end position="739"/>
    </location>
</feature>
<evidence type="ECO:0000256" key="6">
    <source>
        <dbReference type="SAM" id="MobiDB-lite"/>
    </source>
</evidence>
<feature type="compositionally biased region" description="Polar residues" evidence="6">
    <location>
        <begin position="259"/>
        <end position="277"/>
    </location>
</feature>
<dbReference type="AlphaFoldDB" id="A0A284QUJ5"/>
<dbReference type="OrthoDB" id="3163292at2759"/>
<evidence type="ECO:0000259" key="7">
    <source>
        <dbReference type="SMART" id="SM00906"/>
    </source>
</evidence>
<proteinExistence type="predicted"/>
<sequence>MDLQPDNLSESKTGYVPDSTLFLVAYSSLQPKASCGAWCQGLYDMSCRKGGLLFGLFFLAHSPPAAPKMKCVGAEDGQKQCQRCKRANVESVLRLSLPSCPRYQRDAVRCIFEKHRRGRKPGSKLSEASKMLRRLEKGLINAKRKSQSSESNMLPPFSDPGHNGSTESSFNGVLRGDPYASPGTHFPSNELPPLNLPHYANGPDYPTSSSSTRTVDMDDDDDDPDRNNEALFPAKMIRKENQRNSFFRTILNPEDETVAGQTPTRGASFSPPQSRMTPVSPGLNDPISAGIIDEEEAKVLFDALFIRLNPFINLFDPALHSVTYVRSRCPFLFSTLIMAACRFFRPELFKQCQKIANDYAVQAFAQAWKSVEVVQAFCCLTYWRDPDDNRTWTYIGYACRMAIELGLNRYVPVSPPHETEFQMRERRNRERTYLVLFVHDRSLSTQTGRSWMLPEDALVRHSSTWHEQGGSTIRPEDVIVSAFVQLRHIAAETTDIFHTSKTDNPHGIQNDIKYEVVLRNCNNKLSQWMDTWQREMHRAGGESFHFSFLSLFRLYIRLFLNSFGIQDSVASGGRSSPSVQALSTCYSSAMDALRILSQEFADMSMLRYGQDTITIMSAYSAVFLLKLLRSSSTYPQLHDGAASEIHAIISKTADSYHEASTLSPASTLAAYHARFLRSLLTNDLFNARRAEKGRYETPIDPRLQDSPTTIQTPPQGYPPSSSHEQNFHFPASPHLPAHPVTQDAHYASSEVMRPGSNASASSNGSYHPSYIGGQHTAELDAQYWKNMFLDLGFGGNVEQAGPPQATGHSNGDLRSSYDVRHQHQAYHITQSSHPSY</sequence>
<feature type="compositionally biased region" description="Polar residues" evidence="6">
    <location>
        <begin position="705"/>
        <end position="724"/>
    </location>
</feature>
<organism evidence="8 9">
    <name type="scientific">Armillaria ostoyae</name>
    <name type="common">Armillaria root rot fungus</name>
    <dbReference type="NCBI Taxonomy" id="47428"/>
    <lineage>
        <taxon>Eukaryota</taxon>
        <taxon>Fungi</taxon>
        <taxon>Dikarya</taxon>
        <taxon>Basidiomycota</taxon>
        <taxon>Agaricomycotina</taxon>
        <taxon>Agaricomycetes</taxon>
        <taxon>Agaricomycetidae</taxon>
        <taxon>Agaricales</taxon>
        <taxon>Marasmiineae</taxon>
        <taxon>Physalacriaceae</taxon>
        <taxon>Armillaria</taxon>
    </lineage>
</organism>
<dbReference type="EMBL" id="FUEG01000002">
    <property type="protein sequence ID" value="SJL00127.1"/>
    <property type="molecule type" value="Genomic_DNA"/>
</dbReference>
<dbReference type="PANTHER" id="PTHR31845">
    <property type="entry name" value="FINGER DOMAIN PROTEIN, PUTATIVE-RELATED"/>
    <property type="match status" value="1"/>
</dbReference>
<dbReference type="OMA" id="YVYLHNR"/>
<evidence type="ECO:0000256" key="1">
    <source>
        <dbReference type="ARBA" id="ARBA00004123"/>
    </source>
</evidence>
<keyword evidence="9" id="KW-1185">Reference proteome</keyword>
<dbReference type="SMART" id="SM00906">
    <property type="entry name" value="Fungal_trans"/>
    <property type="match status" value="1"/>
</dbReference>
<dbReference type="PANTHER" id="PTHR31845:SF19">
    <property type="entry name" value="TRANSCRIPTION FACTOR DOMAIN-CONTAINING PROTEIN"/>
    <property type="match status" value="1"/>
</dbReference>
<dbReference type="InterPro" id="IPR051089">
    <property type="entry name" value="prtT"/>
</dbReference>
<evidence type="ECO:0000256" key="5">
    <source>
        <dbReference type="ARBA" id="ARBA00023242"/>
    </source>
</evidence>
<dbReference type="GO" id="GO:0000976">
    <property type="term" value="F:transcription cis-regulatory region binding"/>
    <property type="evidence" value="ECO:0007669"/>
    <property type="project" value="TreeGrafter"/>
</dbReference>